<proteinExistence type="predicted"/>
<sequence length="87" mass="10371">MFDRDADGAREATERGKRDMRFKDLMDSIFYELNDCQRFGQSSASYRLSEEDINEFLYDVTESLQARDYEVTFEHPSLKISWELPEE</sequence>
<reference evidence="1" key="1">
    <citation type="submission" date="2019-03" db="EMBL/GenBank/DDBJ databases">
        <authorList>
            <consortium name="Pathogen Informatics"/>
        </authorList>
    </citation>
    <scope>NUCLEOTIDE SEQUENCE</scope>
    <source>
        <strain evidence="1">5012STDY7626362</strain>
    </source>
</reference>
<accession>A0A486V7T8</accession>
<name>A0A486V7T8_KLEPN</name>
<dbReference type="AlphaFoldDB" id="A0A486V7T8"/>
<organism evidence="1">
    <name type="scientific">Klebsiella pneumoniae</name>
    <dbReference type="NCBI Taxonomy" id="573"/>
    <lineage>
        <taxon>Bacteria</taxon>
        <taxon>Pseudomonadati</taxon>
        <taxon>Pseudomonadota</taxon>
        <taxon>Gammaproteobacteria</taxon>
        <taxon>Enterobacterales</taxon>
        <taxon>Enterobacteriaceae</taxon>
        <taxon>Klebsiella/Raoultella group</taxon>
        <taxon>Klebsiella</taxon>
        <taxon>Klebsiella pneumoniae complex</taxon>
    </lineage>
</organism>
<gene>
    <name evidence="1" type="ORF">SAMEA4873563_02486</name>
</gene>
<dbReference type="EMBL" id="CAAHDH010000001">
    <property type="protein sequence ID" value="VGM46606.1"/>
    <property type="molecule type" value="Genomic_DNA"/>
</dbReference>
<protein>
    <submittedName>
        <fullName evidence="1">Uncharacterized protein</fullName>
    </submittedName>
</protein>
<evidence type="ECO:0000313" key="1">
    <source>
        <dbReference type="EMBL" id="VGM46606.1"/>
    </source>
</evidence>